<proteinExistence type="predicted"/>
<evidence type="ECO:0000256" key="3">
    <source>
        <dbReference type="ARBA" id="ARBA00022516"/>
    </source>
</evidence>
<evidence type="ECO:0000256" key="4">
    <source>
        <dbReference type="ARBA" id="ARBA00022832"/>
    </source>
</evidence>
<evidence type="ECO:0000313" key="11">
    <source>
        <dbReference type="Proteomes" id="UP000292818"/>
    </source>
</evidence>
<dbReference type="NCBIfam" id="TIGR00531">
    <property type="entry name" value="BCCP"/>
    <property type="match status" value="1"/>
</dbReference>
<keyword evidence="4 8" id="KW-0276">Fatty acid metabolism</keyword>
<dbReference type="GO" id="GO:0003989">
    <property type="term" value="F:acetyl-CoA carboxylase activity"/>
    <property type="evidence" value="ECO:0007669"/>
    <property type="project" value="InterPro"/>
</dbReference>
<dbReference type="UniPathway" id="UPA00094"/>
<dbReference type="EMBL" id="SETJ01000029">
    <property type="protein sequence ID" value="RZM16746.1"/>
    <property type="molecule type" value="Genomic_DNA"/>
</dbReference>
<dbReference type="AlphaFoldDB" id="A0A4Q7DWA1"/>
<evidence type="ECO:0000313" key="10">
    <source>
        <dbReference type="EMBL" id="RZM16746.1"/>
    </source>
</evidence>
<dbReference type="Proteomes" id="UP000292818">
    <property type="component" value="Unassembled WGS sequence"/>
</dbReference>
<evidence type="ECO:0000259" key="9">
    <source>
        <dbReference type="PROSITE" id="PS50968"/>
    </source>
</evidence>
<name>A0A4Q7DWA1_9LACO</name>
<dbReference type="SUPFAM" id="SSF51230">
    <property type="entry name" value="Single hybrid motif"/>
    <property type="match status" value="1"/>
</dbReference>
<comment type="caution">
    <text evidence="10">The sequence shown here is derived from an EMBL/GenBank/DDBJ whole genome shotgun (WGS) entry which is preliminary data.</text>
</comment>
<keyword evidence="7 8" id="KW-0092">Biotin</keyword>
<feature type="domain" description="Lipoyl-binding" evidence="9">
    <location>
        <begin position="82"/>
        <end position="158"/>
    </location>
</feature>
<sequence>MGLILEIIDVERLLDKFEKSSIREMKLNLDGSELFLSKNEYTQKTEAEAGPVLPAQKAESPLLPKEAAEAAPVVQAEKAASGHAIKSPLVGTIYLQPAADKPAFVKAGDQVKAGQTVCIVEAMKMMTEIKSDVSGTVKEVCVENEDLVECEQTLFLIEEA</sequence>
<dbReference type="PROSITE" id="PS00188">
    <property type="entry name" value="BIOTIN"/>
    <property type="match status" value="1"/>
</dbReference>
<evidence type="ECO:0000256" key="6">
    <source>
        <dbReference type="ARBA" id="ARBA00023160"/>
    </source>
</evidence>
<dbReference type="PANTHER" id="PTHR45266">
    <property type="entry name" value="OXALOACETATE DECARBOXYLASE ALPHA CHAIN"/>
    <property type="match status" value="1"/>
</dbReference>
<dbReference type="InterPro" id="IPR001249">
    <property type="entry name" value="AcCoA_biotinCC"/>
</dbReference>
<evidence type="ECO:0000256" key="2">
    <source>
        <dbReference type="ARBA" id="ARBA00017562"/>
    </source>
</evidence>
<organism evidence="10 11">
    <name type="scientific">Lactobacillus delbrueckii</name>
    <dbReference type="NCBI Taxonomy" id="1584"/>
    <lineage>
        <taxon>Bacteria</taxon>
        <taxon>Bacillati</taxon>
        <taxon>Bacillota</taxon>
        <taxon>Bacilli</taxon>
        <taxon>Lactobacillales</taxon>
        <taxon>Lactobacillaceae</taxon>
        <taxon>Lactobacillus</taxon>
    </lineage>
</organism>
<dbReference type="FunFam" id="2.40.50.100:FF:000003">
    <property type="entry name" value="Acetyl-CoA carboxylase biotin carboxyl carrier protein"/>
    <property type="match status" value="1"/>
</dbReference>
<keyword evidence="5 8" id="KW-0443">Lipid metabolism</keyword>
<evidence type="ECO:0000256" key="7">
    <source>
        <dbReference type="ARBA" id="ARBA00023267"/>
    </source>
</evidence>
<protein>
    <recommendedName>
        <fullName evidence="2 8">Biotin carboxyl carrier protein of acetyl-CoA carboxylase</fullName>
    </recommendedName>
</protein>
<dbReference type="CDD" id="cd06850">
    <property type="entry name" value="biotinyl_domain"/>
    <property type="match status" value="1"/>
</dbReference>
<dbReference type="GO" id="GO:0009317">
    <property type="term" value="C:acetyl-CoA carboxylase complex"/>
    <property type="evidence" value="ECO:0007669"/>
    <property type="project" value="InterPro"/>
</dbReference>
<dbReference type="GO" id="GO:0006633">
    <property type="term" value="P:fatty acid biosynthetic process"/>
    <property type="evidence" value="ECO:0007669"/>
    <property type="project" value="UniProtKB-UniPathway"/>
</dbReference>
<dbReference type="PROSITE" id="PS50968">
    <property type="entry name" value="BIOTINYL_LIPOYL"/>
    <property type="match status" value="1"/>
</dbReference>
<dbReference type="Pfam" id="PF00364">
    <property type="entry name" value="Biotin_lipoyl"/>
    <property type="match status" value="1"/>
</dbReference>
<evidence type="ECO:0000256" key="8">
    <source>
        <dbReference type="RuleBase" id="RU364072"/>
    </source>
</evidence>
<keyword evidence="6 8" id="KW-0275">Fatty acid biosynthesis</keyword>
<dbReference type="InterPro" id="IPR011053">
    <property type="entry name" value="Single_hybrid_motif"/>
</dbReference>
<dbReference type="InterPro" id="IPR001882">
    <property type="entry name" value="Biotin_BS"/>
</dbReference>
<dbReference type="InterPro" id="IPR000089">
    <property type="entry name" value="Biotin_lipoyl"/>
</dbReference>
<dbReference type="PANTHER" id="PTHR45266:SF3">
    <property type="entry name" value="OXALOACETATE DECARBOXYLASE ALPHA CHAIN"/>
    <property type="match status" value="1"/>
</dbReference>
<dbReference type="PRINTS" id="PR01071">
    <property type="entry name" value="ACOABIOTINCC"/>
</dbReference>
<dbReference type="Gene3D" id="2.40.50.100">
    <property type="match status" value="1"/>
</dbReference>
<gene>
    <name evidence="10" type="ORF">LDELB18P1_0791</name>
</gene>
<evidence type="ECO:0000256" key="1">
    <source>
        <dbReference type="ARBA" id="ARBA00005194"/>
    </source>
</evidence>
<dbReference type="InterPro" id="IPR050709">
    <property type="entry name" value="Biotin_Carboxyl_Carrier/Decarb"/>
</dbReference>
<reference evidence="10 11" key="1">
    <citation type="submission" date="2019-01" db="EMBL/GenBank/DDBJ databases">
        <title>Colonization of the human gut by bovine bacteria present in Parmesan cheese.</title>
        <authorList>
            <person name="Lugli G.A."/>
            <person name="Milani C."/>
        </authorList>
    </citation>
    <scope>NUCLEOTIDE SEQUENCE [LARGE SCALE GENOMIC DNA]</scope>
    <source>
        <strain evidence="10 11">LDELB18P1</strain>
    </source>
</reference>
<comment type="pathway">
    <text evidence="1 8">Lipid metabolism; fatty acid biosynthesis.</text>
</comment>
<keyword evidence="3 8" id="KW-0444">Lipid biosynthesis</keyword>
<accession>A0A4Q7DWA1</accession>
<evidence type="ECO:0000256" key="5">
    <source>
        <dbReference type="ARBA" id="ARBA00023098"/>
    </source>
</evidence>
<comment type="function">
    <text evidence="8">This protein is a component of the acetyl coenzyme A carboxylase complex; first, biotin carboxylase catalyzes the carboxylation of the carrier protein and then the transcarboxylase transfers the carboxyl group to form malonyl-CoA.</text>
</comment>